<dbReference type="RefSeq" id="WP_066617261.1">
    <property type="nucleotide sequence ID" value="NZ_FQXL01000015.1"/>
</dbReference>
<protein>
    <submittedName>
        <fullName evidence="3">Uncharacterized protein</fullName>
    </submittedName>
</protein>
<keyword evidence="4" id="KW-1185">Reference proteome</keyword>
<dbReference type="EMBL" id="LWAE01000001">
    <property type="protein sequence ID" value="KZL93392.1"/>
    <property type="molecule type" value="Genomic_DNA"/>
</dbReference>
<feature type="compositionally biased region" description="Acidic residues" evidence="2">
    <location>
        <begin position="22"/>
        <end position="34"/>
    </location>
</feature>
<name>A0A161YR46_9CLOT</name>
<evidence type="ECO:0000256" key="2">
    <source>
        <dbReference type="SAM" id="MobiDB-lite"/>
    </source>
</evidence>
<dbReference type="Proteomes" id="UP000076603">
    <property type="component" value="Unassembled WGS sequence"/>
</dbReference>
<feature type="coiled-coil region" evidence="1">
    <location>
        <begin position="161"/>
        <end position="188"/>
    </location>
</feature>
<dbReference type="AlphaFoldDB" id="A0A161YR46"/>
<dbReference type="OrthoDB" id="1910992at2"/>
<evidence type="ECO:0000313" key="3">
    <source>
        <dbReference type="EMBL" id="KZL93392.1"/>
    </source>
</evidence>
<evidence type="ECO:0000256" key="1">
    <source>
        <dbReference type="SAM" id="Coils"/>
    </source>
</evidence>
<proteinExistence type="predicted"/>
<feature type="region of interest" description="Disordered" evidence="2">
    <location>
        <begin position="60"/>
        <end position="81"/>
    </location>
</feature>
<evidence type="ECO:0000313" key="4">
    <source>
        <dbReference type="Proteomes" id="UP000076603"/>
    </source>
</evidence>
<accession>A0A161YR46</accession>
<reference evidence="3 4" key="1">
    <citation type="submission" date="2016-04" db="EMBL/GenBank/DDBJ databases">
        <title>Genome sequence of Clostridium magnum DSM 2767.</title>
        <authorList>
            <person name="Poehlein A."/>
            <person name="Uhlig R."/>
            <person name="Fischer R."/>
            <person name="Bahl H."/>
            <person name="Daniel R."/>
        </authorList>
    </citation>
    <scope>NUCLEOTIDE SEQUENCE [LARGE SCALE GENOMIC DNA]</scope>
    <source>
        <strain evidence="3 4">DSM 2767</strain>
    </source>
</reference>
<dbReference type="PATRIC" id="fig|1121326.3.peg.394"/>
<comment type="caution">
    <text evidence="3">The sequence shown here is derived from an EMBL/GenBank/DDBJ whole genome shotgun (WGS) entry which is preliminary data.</text>
</comment>
<gene>
    <name evidence="3" type="ORF">CLMAG_04160</name>
</gene>
<feature type="region of interest" description="Disordered" evidence="2">
    <location>
        <begin position="22"/>
        <end position="43"/>
    </location>
</feature>
<keyword evidence="1" id="KW-0175">Coiled coil</keyword>
<feature type="compositionally biased region" description="Basic and acidic residues" evidence="2">
    <location>
        <begin position="69"/>
        <end position="81"/>
    </location>
</feature>
<sequence length="221" mass="25651">MSKLMDVFEKLNLVEKVNDEANNEVNDEVNDEANDNSKIDDEIIEKKVEPKDIEIDVEESYTESFQSNTEKKQKNSKLDSNHERNMHIHEIYDLYGIENSNVNTVFMLGNFINALPESLPYEVKKQSLMGIIAASNTNLRNLLSDGEKRLNALSKYTKEYNTSINNIIKEYNEEITKLNNLINTYNEEIHVKEAMLQEQSNTVQYEIEKINSIINFFKKGD</sequence>
<organism evidence="3 4">
    <name type="scientific">Clostridium magnum DSM 2767</name>
    <dbReference type="NCBI Taxonomy" id="1121326"/>
    <lineage>
        <taxon>Bacteria</taxon>
        <taxon>Bacillati</taxon>
        <taxon>Bacillota</taxon>
        <taxon>Clostridia</taxon>
        <taxon>Eubacteriales</taxon>
        <taxon>Clostridiaceae</taxon>
        <taxon>Clostridium</taxon>
    </lineage>
</organism>